<dbReference type="SUPFAM" id="SSF47694">
    <property type="entry name" value="Cytochrome c oxidase subunit h"/>
    <property type="match status" value="1"/>
</dbReference>
<sequence>MGWFGADKQPAHAAPEASSDGGFIAPDRTARAQCWEGRDAFFRCLDQNGIIDSVKEDGKAKEACAPELKQFEQTCASSWMDLAGCMLKSDVEFSGYTEQSASVAMIAPGHGAADMI</sequence>
<evidence type="ECO:0000256" key="5">
    <source>
        <dbReference type="SAM" id="MobiDB-lite"/>
    </source>
</evidence>
<dbReference type="InterPro" id="IPR048281">
    <property type="entry name" value="COA6_fun"/>
</dbReference>
<evidence type="ECO:0000256" key="1">
    <source>
        <dbReference type="ARBA" id="ARBA00004173"/>
    </source>
</evidence>
<dbReference type="GO" id="GO:0033617">
    <property type="term" value="P:mitochondrial respiratory chain complex IV assembly"/>
    <property type="evidence" value="ECO:0007669"/>
    <property type="project" value="TreeGrafter"/>
</dbReference>
<evidence type="ECO:0000313" key="6">
    <source>
        <dbReference type="EMBL" id="WPH04360.1"/>
    </source>
</evidence>
<accession>A0AAQ3MAQ7</accession>
<evidence type="ECO:0000313" key="7">
    <source>
        <dbReference type="Proteomes" id="UP001303373"/>
    </source>
</evidence>
<dbReference type="EMBL" id="CP138591">
    <property type="protein sequence ID" value="WPH04360.1"/>
    <property type="molecule type" value="Genomic_DNA"/>
</dbReference>
<keyword evidence="4" id="KW-1015">Disulfide bond</keyword>
<dbReference type="GO" id="GO:0005758">
    <property type="term" value="C:mitochondrial intermembrane space"/>
    <property type="evidence" value="ECO:0007669"/>
    <property type="project" value="TreeGrafter"/>
</dbReference>
<gene>
    <name evidence="6" type="ORF">R9X50_00725000</name>
</gene>
<reference evidence="6 7" key="1">
    <citation type="submission" date="2023-11" db="EMBL/GenBank/DDBJ databases">
        <title>An acidophilic fungus is an integral part of prey digestion in a carnivorous sundew plant.</title>
        <authorList>
            <person name="Tsai I.J."/>
        </authorList>
    </citation>
    <scope>NUCLEOTIDE SEQUENCE [LARGE SCALE GENOMIC DNA]</scope>
    <source>
        <strain evidence="6">169a</strain>
    </source>
</reference>
<evidence type="ECO:0008006" key="8">
    <source>
        <dbReference type="Google" id="ProtNLM"/>
    </source>
</evidence>
<evidence type="ECO:0000256" key="3">
    <source>
        <dbReference type="ARBA" id="ARBA00023128"/>
    </source>
</evidence>
<keyword evidence="7" id="KW-1185">Reference proteome</keyword>
<dbReference type="PANTHER" id="PTHR47677:SF1">
    <property type="entry name" value="CYTOCHROME C OXIDASE ASSEMBLY FACTOR 6"/>
    <property type="match status" value="1"/>
</dbReference>
<protein>
    <recommendedName>
        <fullName evidence="8">Cytochrome c oxidase assembly factor 6</fullName>
    </recommendedName>
</protein>
<organism evidence="6 7">
    <name type="scientific">Acrodontium crateriforme</name>
    <dbReference type="NCBI Taxonomy" id="150365"/>
    <lineage>
        <taxon>Eukaryota</taxon>
        <taxon>Fungi</taxon>
        <taxon>Dikarya</taxon>
        <taxon>Ascomycota</taxon>
        <taxon>Pezizomycotina</taxon>
        <taxon>Dothideomycetes</taxon>
        <taxon>Dothideomycetidae</taxon>
        <taxon>Mycosphaerellales</taxon>
        <taxon>Teratosphaeriaceae</taxon>
        <taxon>Acrodontium</taxon>
    </lineage>
</organism>
<dbReference type="Pfam" id="PF02297">
    <property type="entry name" value="COX6B"/>
    <property type="match status" value="1"/>
</dbReference>
<dbReference type="PANTHER" id="PTHR47677">
    <property type="entry name" value="CYTOCHROME C OXIDASE ASSEMBLY FACTOR 6"/>
    <property type="match status" value="1"/>
</dbReference>
<name>A0AAQ3MAQ7_9PEZI</name>
<dbReference type="InterPro" id="IPR048280">
    <property type="entry name" value="COX6B-like"/>
</dbReference>
<evidence type="ECO:0000256" key="4">
    <source>
        <dbReference type="ARBA" id="ARBA00023157"/>
    </source>
</evidence>
<proteinExistence type="inferred from homology"/>
<dbReference type="InterPro" id="IPR036549">
    <property type="entry name" value="CX6/COA6-like_sf"/>
</dbReference>
<comment type="similarity">
    <text evidence="2">Belongs to the cytochrome c oxidase subunit 6B family.</text>
</comment>
<dbReference type="Proteomes" id="UP001303373">
    <property type="component" value="Chromosome 12"/>
</dbReference>
<dbReference type="Gene3D" id="1.10.10.140">
    <property type="entry name" value="Cytochrome c oxidase, subunit VIb"/>
    <property type="match status" value="1"/>
</dbReference>
<feature type="region of interest" description="Disordered" evidence="5">
    <location>
        <begin position="1"/>
        <end position="24"/>
    </location>
</feature>
<dbReference type="PROSITE" id="PS51808">
    <property type="entry name" value="CHCH"/>
    <property type="match status" value="1"/>
</dbReference>
<keyword evidence="3" id="KW-0496">Mitochondrion</keyword>
<dbReference type="AlphaFoldDB" id="A0AAQ3MAQ7"/>
<comment type="subcellular location">
    <subcellularLocation>
        <location evidence="1">Mitochondrion</location>
    </subcellularLocation>
</comment>
<evidence type="ECO:0000256" key="2">
    <source>
        <dbReference type="ARBA" id="ARBA00006425"/>
    </source>
</evidence>